<gene>
    <name evidence="2" type="ORF">Acaty_m0105</name>
</gene>
<evidence type="ECO:0000313" key="3">
    <source>
        <dbReference type="Proteomes" id="UP000005522"/>
    </source>
</evidence>
<geneLocation type="plasmid" evidence="3">
    <name>megaPlasmid mpAca1.1</name>
</geneLocation>
<evidence type="ECO:0000256" key="1">
    <source>
        <dbReference type="SAM" id="Phobius"/>
    </source>
</evidence>
<keyword evidence="1" id="KW-0472">Membrane</keyword>
<name>A0A059ZZ01_ACICK</name>
<keyword evidence="2" id="KW-0614">Plasmid</keyword>
<accession>A0A059ZZ01</accession>
<proteinExistence type="predicted"/>
<keyword evidence="1" id="KW-0812">Transmembrane</keyword>
<sequence length="38" mass="4358">MTSTRGVVMEYVYLLIILGFFLVSIGLVEGLERLRKIK</sequence>
<evidence type="ECO:0000313" key="2">
    <source>
        <dbReference type="EMBL" id="AIA56678.1"/>
    </source>
</evidence>
<dbReference type="Proteomes" id="UP000005522">
    <property type="component" value="Plasmid megap mpAca1.1"/>
</dbReference>
<dbReference type="EMBL" id="CP005987">
    <property type="protein sequence ID" value="AIA56678.1"/>
    <property type="molecule type" value="Genomic_DNA"/>
</dbReference>
<feature type="transmembrane region" description="Helical" evidence="1">
    <location>
        <begin position="12"/>
        <end position="31"/>
    </location>
</feature>
<dbReference type="HOGENOM" id="CLU_217795_0_0_6"/>
<organism evidence="2 3">
    <name type="scientific">Acidithiobacillus caldus (strain ATCC 51756 / DSM 8584 / KU)</name>
    <dbReference type="NCBI Taxonomy" id="637389"/>
    <lineage>
        <taxon>Bacteria</taxon>
        <taxon>Pseudomonadati</taxon>
        <taxon>Pseudomonadota</taxon>
        <taxon>Acidithiobacillia</taxon>
        <taxon>Acidithiobacillales</taxon>
        <taxon>Acidithiobacillaceae</taxon>
        <taxon>Acidithiobacillus</taxon>
    </lineage>
</organism>
<reference evidence="2 3" key="1">
    <citation type="journal article" date="2009" name="J. Bacteriol.">
        <title>Draft genome sequence of the extremely acidophilic bacterium Acidithiobacillus caldus ATCC 51756 reveals metabolic versatility in the genus Acidithiobacillus.</title>
        <authorList>
            <person name="Valdes J."/>
            <person name="Quatrini R."/>
            <person name="Hallberg K."/>
            <person name="Dopson M."/>
            <person name="Valenzuela P.D."/>
            <person name="Holmes D.S."/>
        </authorList>
    </citation>
    <scope>NUCLEOTIDE SEQUENCE [LARGE SCALE GENOMIC DNA]</scope>
    <source>
        <strain evidence="3">ATCC 51756 / DSM 8584 / KU</strain>
        <plasmid evidence="3">megaPlasmid mpAca1.1</plasmid>
    </source>
</reference>
<dbReference type="KEGG" id="acz:Acaty_m0105"/>
<dbReference type="AlphaFoldDB" id="A0A059ZZ01"/>
<protein>
    <submittedName>
        <fullName evidence="2">Uncharacterized protein</fullName>
    </submittedName>
</protein>
<keyword evidence="1" id="KW-1133">Transmembrane helix</keyword>